<keyword evidence="2" id="KW-0012">Acyltransferase</keyword>
<dbReference type="PROSITE" id="PS51186">
    <property type="entry name" value="GNAT"/>
    <property type="match status" value="1"/>
</dbReference>
<reference evidence="4 7" key="2">
    <citation type="submission" date="2018-07" db="EMBL/GenBank/DDBJ databases">
        <title>Genomic Encyclopedia of Archaeal and Bacterial Type Strains, Phase II (KMG-II): from individual species to whole genera.</title>
        <authorList>
            <person name="Goeker M."/>
        </authorList>
    </citation>
    <scope>NUCLEOTIDE SEQUENCE [LARGE SCALE GENOMIC DNA]</scope>
    <source>
        <strain evidence="4 7">JA575</strain>
    </source>
</reference>
<evidence type="ECO:0000313" key="6">
    <source>
        <dbReference type="Proteomes" id="UP000252631"/>
    </source>
</evidence>
<dbReference type="EMBL" id="UFQQ01000034">
    <property type="protein sequence ID" value="SSW93307.1"/>
    <property type="molecule type" value="Genomic_DNA"/>
</dbReference>
<dbReference type="InterPro" id="IPR000182">
    <property type="entry name" value="GNAT_dom"/>
</dbReference>
<dbReference type="SUPFAM" id="SSF55729">
    <property type="entry name" value="Acyl-CoA N-acyltransferases (Nat)"/>
    <property type="match status" value="1"/>
</dbReference>
<dbReference type="EMBL" id="QRDT01000034">
    <property type="protein sequence ID" value="RED24211.1"/>
    <property type="molecule type" value="Genomic_DNA"/>
</dbReference>
<keyword evidence="1 5" id="KW-0808">Transferase</keyword>
<protein>
    <submittedName>
        <fullName evidence="4 5">N-acetyltransferase YhbS</fullName>
    </submittedName>
</protein>
<accession>A0A336JU34</accession>
<dbReference type="RefSeq" id="WP_114360703.1">
    <property type="nucleotide sequence ID" value="NZ_QRDT01000034.1"/>
</dbReference>
<dbReference type="Proteomes" id="UP000256343">
    <property type="component" value="Unassembled WGS sequence"/>
</dbReference>
<proteinExistence type="predicted"/>
<gene>
    <name evidence="4" type="ORF">BJ125_13440</name>
    <name evidence="5" type="ORF">SAMN05892882_13440</name>
</gene>
<keyword evidence="7" id="KW-1185">Reference proteome</keyword>
<evidence type="ECO:0000313" key="4">
    <source>
        <dbReference type="EMBL" id="RED24211.1"/>
    </source>
</evidence>
<evidence type="ECO:0000313" key="5">
    <source>
        <dbReference type="EMBL" id="SSW93307.1"/>
    </source>
</evidence>
<dbReference type="Pfam" id="PF00583">
    <property type="entry name" value="Acetyltransf_1"/>
    <property type="match status" value="1"/>
</dbReference>
<dbReference type="Gene3D" id="3.40.630.30">
    <property type="match status" value="1"/>
</dbReference>
<dbReference type="GO" id="GO:0016747">
    <property type="term" value="F:acyltransferase activity, transferring groups other than amino-acyl groups"/>
    <property type="evidence" value="ECO:0007669"/>
    <property type="project" value="InterPro"/>
</dbReference>
<organism evidence="5 6">
    <name type="scientific">Rhodopseudomonas pentothenatexigens</name>
    <dbReference type="NCBI Taxonomy" id="999699"/>
    <lineage>
        <taxon>Bacteria</taxon>
        <taxon>Pseudomonadati</taxon>
        <taxon>Pseudomonadota</taxon>
        <taxon>Alphaproteobacteria</taxon>
        <taxon>Hyphomicrobiales</taxon>
        <taxon>Nitrobacteraceae</taxon>
        <taxon>Rhodopseudomonas</taxon>
    </lineage>
</organism>
<dbReference type="AlphaFoldDB" id="A0A336JU34"/>
<evidence type="ECO:0000313" key="7">
    <source>
        <dbReference type="Proteomes" id="UP000256343"/>
    </source>
</evidence>
<dbReference type="PANTHER" id="PTHR43877">
    <property type="entry name" value="AMINOALKYLPHOSPHONATE N-ACETYLTRANSFERASE-RELATED-RELATED"/>
    <property type="match status" value="1"/>
</dbReference>
<dbReference type="OrthoDB" id="572496at2"/>
<evidence type="ECO:0000259" key="3">
    <source>
        <dbReference type="PROSITE" id="PS51186"/>
    </source>
</evidence>
<evidence type="ECO:0000256" key="2">
    <source>
        <dbReference type="ARBA" id="ARBA00023315"/>
    </source>
</evidence>
<dbReference type="InterPro" id="IPR050832">
    <property type="entry name" value="Bact_Acetyltransf"/>
</dbReference>
<evidence type="ECO:0000256" key="1">
    <source>
        <dbReference type="ARBA" id="ARBA00022679"/>
    </source>
</evidence>
<sequence>MHIRPATSEDFDALRKVELAAFETLRKAGAVRGPASASAHQDLQHYLDHGLLYLAGDRNDAAVGFCGGYIADGFLHIGELDVHPDYQRQGLGRVLVTTLLAEGRARKLDGATLTTDRLVPFNAPFYATLGFRLIEQQNASLRLRRILETEIENGLDPLRRVAMMLEF</sequence>
<dbReference type="Proteomes" id="UP000252631">
    <property type="component" value="Unassembled WGS sequence"/>
</dbReference>
<reference evidence="5 6" key="1">
    <citation type="submission" date="2017-08" db="EMBL/GenBank/DDBJ databases">
        <authorList>
            <person name="de Groot N.N."/>
        </authorList>
    </citation>
    <scope>NUCLEOTIDE SEQUENCE [LARGE SCALE GENOMIC DNA]</scope>
    <source>
        <strain evidence="5 6">JA575</strain>
    </source>
</reference>
<feature type="domain" description="N-acetyltransferase" evidence="3">
    <location>
        <begin position="1"/>
        <end position="158"/>
    </location>
</feature>
<name>A0A336JU34_9BRAD</name>
<dbReference type="InterPro" id="IPR016181">
    <property type="entry name" value="Acyl_CoA_acyltransferase"/>
</dbReference>
<dbReference type="CDD" id="cd04301">
    <property type="entry name" value="NAT_SF"/>
    <property type="match status" value="1"/>
</dbReference>